<protein>
    <submittedName>
        <fullName evidence="1">Uncharacterized protein</fullName>
    </submittedName>
</protein>
<sequence length="166" mass="18669">MAPPFVSAVLHRFPVERRRTPDLALLIELIPPFDAMCARLAAVGLPRPPSHLRLWYEGQKIGQDMLADLTVPDDPATASRLLTRHFQPMIDLTILHLSQARDALWQAERDDAIAPSSPAMQVRAALLERESWERAEYTLAAWEVFAAAIRARSDPSVRGIEQKTVR</sequence>
<evidence type="ECO:0000313" key="1">
    <source>
        <dbReference type="EMBL" id="KXV60454.1"/>
    </source>
</evidence>
<dbReference type="EMBL" id="LHZT01000090">
    <property type="protein sequence ID" value="KXV60454.1"/>
    <property type="molecule type" value="Genomic_DNA"/>
</dbReference>
<gene>
    <name evidence="1" type="ORF">AD947_02215</name>
</gene>
<organism evidence="1 2">
    <name type="scientific">Acetobacter tropicalis</name>
    <dbReference type="NCBI Taxonomy" id="104102"/>
    <lineage>
        <taxon>Bacteria</taxon>
        <taxon>Pseudomonadati</taxon>
        <taxon>Pseudomonadota</taxon>
        <taxon>Alphaproteobacteria</taxon>
        <taxon>Acetobacterales</taxon>
        <taxon>Acetobacteraceae</taxon>
        <taxon>Acetobacter</taxon>
    </lineage>
</organism>
<dbReference type="Proteomes" id="UP000075411">
    <property type="component" value="Unassembled WGS sequence"/>
</dbReference>
<dbReference type="RefSeq" id="WP_061487348.1">
    <property type="nucleotide sequence ID" value="NZ_LHZT01000090.1"/>
</dbReference>
<comment type="caution">
    <text evidence="1">The sequence shown here is derived from an EMBL/GenBank/DDBJ whole genome shotgun (WGS) entry which is preliminary data.</text>
</comment>
<dbReference type="AlphaFoldDB" id="A0A149U4R0"/>
<name>A0A149U4R0_9PROT</name>
<dbReference type="PATRIC" id="fig|104102.12.peg.2876"/>
<accession>A0A149U4R0</accession>
<reference evidence="1 2" key="1">
    <citation type="submission" date="2015-06" db="EMBL/GenBank/DDBJ databases">
        <title>Improved classification and identification of acetic acid bacteria using matrix-assisted laser desorption/ionization time-of-flight mass spectrometry; Gluconobacter nephelii and Gluconobacter uchimurae are later heterotypic synonyms of Gluconobacter japonicus and Gluconobacter oxydans, respectively.</title>
        <authorList>
            <person name="Li L."/>
            <person name="Cleenwerck I."/>
            <person name="De Vuyst L."/>
            <person name="Vandamme P."/>
        </authorList>
    </citation>
    <scope>NUCLEOTIDE SEQUENCE [LARGE SCALE GENOMIC DNA]</scope>
    <source>
        <strain evidence="1 2">LMG 1663</strain>
    </source>
</reference>
<evidence type="ECO:0000313" key="2">
    <source>
        <dbReference type="Proteomes" id="UP000075411"/>
    </source>
</evidence>
<proteinExistence type="predicted"/>